<evidence type="ECO:0000256" key="1">
    <source>
        <dbReference type="ARBA" id="ARBA00004141"/>
    </source>
</evidence>
<protein>
    <recommendedName>
        <fullName evidence="5">Methylamine utilisation protein MauE domain-containing protein</fullName>
    </recommendedName>
</protein>
<comment type="subcellular location">
    <subcellularLocation>
        <location evidence="1">Membrane</location>
        <topology evidence="1">Multi-pass membrane protein</topology>
    </subcellularLocation>
</comment>
<dbReference type="OrthoDB" id="9945556at2"/>
<keyword evidence="2" id="KW-0812">Transmembrane</keyword>
<keyword evidence="3" id="KW-1133">Transmembrane helix</keyword>
<sequence>MKRSSIELLMAYLIAMLFLTVGLSKYFGLARFQDTLSKSPLVKDYSLILSFLLPTTEIVLACYY</sequence>
<evidence type="ECO:0000256" key="4">
    <source>
        <dbReference type="ARBA" id="ARBA00023136"/>
    </source>
</evidence>
<dbReference type="GO" id="GO:0016020">
    <property type="term" value="C:membrane"/>
    <property type="evidence" value="ECO:0007669"/>
    <property type="project" value="UniProtKB-SubCell"/>
</dbReference>
<feature type="domain" description="Methylamine utilisation protein MauE" evidence="5">
    <location>
        <begin position="7"/>
        <end position="61"/>
    </location>
</feature>
<dbReference type="EMBL" id="VOHS01000054">
    <property type="protein sequence ID" value="TWV93636.1"/>
    <property type="molecule type" value="Genomic_DNA"/>
</dbReference>
<keyword evidence="7" id="KW-1185">Reference proteome</keyword>
<dbReference type="Pfam" id="PF07291">
    <property type="entry name" value="MauE"/>
    <property type="match status" value="1"/>
</dbReference>
<keyword evidence="4" id="KW-0472">Membrane</keyword>
<dbReference type="Proteomes" id="UP000318815">
    <property type="component" value="Unassembled WGS sequence"/>
</dbReference>
<organism evidence="6 7">
    <name type="scientific">Chitinophaga pinensis</name>
    <dbReference type="NCBI Taxonomy" id="79329"/>
    <lineage>
        <taxon>Bacteria</taxon>
        <taxon>Pseudomonadati</taxon>
        <taxon>Bacteroidota</taxon>
        <taxon>Chitinophagia</taxon>
        <taxon>Chitinophagales</taxon>
        <taxon>Chitinophagaceae</taxon>
        <taxon>Chitinophaga</taxon>
    </lineage>
</organism>
<proteinExistence type="predicted"/>
<evidence type="ECO:0000313" key="6">
    <source>
        <dbReference type="EMBL" id="TWV93636.1"/>
    </source>
</evidence>
<name>A0A5C6LKE3_9BACT</name>
<comment type="caution">
    <text evidence="6">The sequence shown here is derived from an EMBL/GenBank/DDBJ whole genome shotgun (WGS) entry which is preliminary data.</text>
</comment>
<reference evidence="6 7" key="1">
    <citation type="submission" date="2019-08" db="EMBL/GenBank/DDBJ databases">
        <title>Whole genome sequencing of chitin degrading bacteria Chitinophaga pinensis YS16.</title>
        <authorList>
            <person name="Singh R.P."/>
            <person name="Manchanda G."/>
            <person name="Maurya I.K."/>
            <person name="Joshi N.K."/>
            <person name="Srivastava A.K."/>
        </authorList>
    </citation>
    <scope>NUCLEOTIDE SEQUENCE [LARGE SCALE GENOMIC DNA]</scope>
    <source>
        <strain evidence="6 7">YS-16</strain>
    </source>
</reference>
<evidence type="ECO:0000256" key="3">
    <source>
        <dbReference type="ARBA" id="ARBA00022989"/>
    </source>
</evidence>
<dbReference type="AlphaFoldDB" id="A0A5C6LKE3"/>
<evidence type="ECO:0000259" key="5">
    <source>
        <dbReference type="Pfam" id="PF07291"/>
    </source>
</evidence>
<gene>
    <name evidence="6" type="ORF">FEF09_26890</name>
</gene>
<evidence type="ECO:0000256" key="2">
    <source>
        <dbReference type="ARBA" id="ARBA00022692"/>
    </source>
</evidence>
<dbReference type="GO" id="GO:0030416">
    <property type="term" value="P:methylamine metabolic process"/>
    <property type="evidence" value="ECO:0007669"/>
    <property type="project" value="InterPro"/>
</dbReference>
<evidence type="ECO:0000313" key="7">
    <source>
        <dbReference type="Proteomes" id="UP000318815"/>
    </source>
</evidence>
<dbReference type="InterPro" id="IPR009908">
    <property type="entry name" value="Methylamine_util_MauE"/>
</dbReference>
<accession>A0A5C6LKE3</accession>